<dbReference type="KEGG" id="kphy:AOZ06_38660"/>
<name>A0A0N9IAA3_9PSEU</name>
<keyword evidence="3" id="KW-1185">Reference proteome</keyword>
<dbReference type="AlphaFoldDB" id="A0A0N9IAA3"/>
<feature type="region of interest" description="Disordered" evidence="1">
    <location>
        <begin position="262"/>
        <end position="285"/>
    </location>
</feature>
<dbReference type="RefSeq" id="WP_054293904.1">
    <property type="nucleotide sequence ID" value="NZ_CP012752.1"/>
</dbReference>
<feature type="region of interest" description="Disordered" evidence="1">
    <location>
        <begin position="152"/>
        <end position="200"/>
    </location>
</feature>
<dbReference type="OrthoDB" id="3667681at2"/>
<evidence type="ECO:0000313" key="2">
    <source>
        <dbReference type="EMBL" id="ALG12008.1"/>
    </source>
</evidence>
<accession>A0A0N9IAA3</accession>
<evidence type="ECO:0000313" key="3">
    <source>
        <dbReference type="Proteomes" id="UP000063699"/>
    </source>
</evidence>
<reference evidence="2 3" key="1">
    <citation type="submission" date="2015-07" db="EMBL/GenBank/DDBJ databases">
        <title>Genome sequencing of Kibdelosporangium phytohabitans.</title>
        <authorList>
            <person name="Qin S."/>
            <person name="Xing K."/>
        </authorList>
    </citation>
    <scope>NUCLEOTIDE SEQUENCE [LARGE SCALE GENOMIC DNA]</scope>
    <source>
        <strain evidence="2 3">KLBMP1111</strain>
    </source>
</reference>
<protein>
    <submittedName>
        <fullName evidence="2">Uncharacterized protein</fullName>
    </submittedName>
</protein>
<dbReference type="STRING" id="860235.AOZ06_38660"/>
<sequence length="324" mass="36114">MNQFWVDPESLGRTGEGYDYVKERLESLKRITGDLGYRYYASFGDDDEGKEFYQNFQDGHQIFLNGVNGQAKRVGYVGEGLNENGRIYGAARDEAELLTNKFRTASLNGPSGDTTKRNVDGTVPFEKTHLDVAYVAGEKTLFDKASPKEVVARDGGGWAPAKEGTPAQKPDRGRQPLGNAKFVRSQRPLPGSYPLNGIDKENLRSRSPEMISALGMRALRENEQPMFGGRPLQPGQRIVSATELPGGVVRLGVDRYSSITPLEPGDLTLQDPNDPKVTSPYPSDGRERLFLVTERPDAAEKPYDEQVFMEFRSDGKPSYYRYEK</sequence>
<organism evidence="2 3">
    <name type="scientific">Kibdelosporangium phytohabitans</name>
    <dbReference type="NCBI Taxonomy" id="860235"/>
    <lineage>
        <taxon>Bacteria</taxon>
        <taxon>Bacillati</taxon>
        <taxon>Actinomycetota</taxon>
        <taxon>Actinomycetes</taxon>
        <taxon>Pseudonocardiales</taxon>
        <taxon>Pseudonocardiaceae</taxon>
        <taxon>Kibdelosporangium</taxon>
    </lineage>
</organism>
<dbReference type="Proteomes" id="UP000063699">
    <property type="component" value="Chromosome"/>
</dbReference>
<gene>
    <name evidence="2" type="ORF">AOZ06_38660</name>
</gene>
<dbReference type="EMBL" id="CP012752">
    <property type="protein sequence ID" value="ALG12008.1"/>
    <property type="molecule type" value="Genomic_DNA"/>
</dbReference>
<proteinExistence type="predicted"/>
<evidence type="ECO:0000256" key="1">
    <source>
        <dbReference type="SAM" id="MobiDB-lite"/>
    </source>
</evidence>